<evidence type="ECO:0000313" key="1">
    <source>
        <dbReference type="EMBL" id="VEH66752.1"/>
    </source>
</evidence>
<evidence type="ECO:0000313" key="2">
    <source>
        <dbReference type="Proteomes" id="UP000278733"/>
    </source>
</evidence>
<organism evidence="1 2">
    <name type="scientific">Rodentibacter pneumotropicus</name>
    <dbReference type="NCBI Taxonomy" id="758"/>
    <lineage>
        <taxon>Bacteria</taxon>
        <taxon>Pseudomonadati</taxon>
        <taxon>Pseudomonadota</taxon>
        <taxon>Gammaproteobacteria</taxon>
        <taxon>Pasteurellales</taxon>
        <taxon>Pasteurellaceae</taxon>
        <taxon>Rodentibacter</taxon>
    </lineage>
</organism>
<proteinExistence type="predicted"/>
<gene>
    <name evidence="1" type="ORF">NCTC8284_01931</name>
</gene>
<name>A0A3S4TVB3_9PAST</name>
<dbReference type="EMBL" id="LR134405">
    <property type="protein sequence ID" value="VEH66752.1"/>
    <property type="molecule type" value="Genomic_DNA"/>
</dbReference>
<dbReference type="AlphaFoldDB" id="A0A3S4TVB3"/>
<accession>A0A3S4TVB3</accession>
<sequence length="55" mass="6321">MQPNEVFDLINEMANLALMDIQALRQEFERLTSSNKKRGELVYLPVVDVKGNLTQ</sequence>
<protein>
    <submittedName>
        <fullName evidence="1">Uncharacterized protein</fullName>
    </submittedName>
</protein>
<reference evidence="1 2" key="1">
    <citation type="submission" date="2018-12" db="EMBL/GenBank/DDBJ databases">
        <authorList>
            <consortium name="Pathogen Informatics"/>
        </authorList>
    </citation>
    <scope>NUCLEOTIDE SEQUENCE [LARGE SCALE GENOMIC DNA]</scope>
    <source>
        <strain evidence="1 2">NCTC8284</strain>
    </source>
</reference>
<dbReference type="Proteomes" id="UP000278733">
    <property type="component" value="Chromosome"/>
</dbReference>
<dbReference type="KEGG" id="rpne:NCTC8284_01931"/>